<evidence type="ECO:0000256" key="2">
    <source>
        <dbReference type="ARBA" id="ARBA00023002"/>
    </source>
</evidence>
<dbReference type="SUPFAM" id="SSF51735">
    <property type="entry name" value="NAD(P)-binding Rossmann-fold domains"/>
    <property type="match status" value="1"/>
</dbReference>
<dbReference type="InterPro" id="IPR006139">
    <property type="entry name" value="D-isomer_2_OHA_DH_cat_dom"/>
</dbReference>
<dbReference type="EMBL" id="BAAAUF010000053">
    <property type="protein sequence ID" value="GAA3064128.1"/>
    <property type="molecule type" value="Genomic_DNA"/>
</dbReference>
<dbReference type="SUPFAM" id="SSF52283">
    <property type="entry name" value="Formate/glycerate dehydrogenase catalytic domain-like"/>
    <property type="match status" value="1"/>
</dbReference>
<reference evidence="8" key="1">
    <citation type="journal article" date="2019" name="Int. J. Syst. Evol. Microbiol.">
        <title>The Global Catalogue of Microorganisms (GCM) 10K type strain sequencing project: providing services to taxonomists for standard genome sequencing and annotation.</title>
        <authorList>
            <consortium name="The Broad Institute Genomics Platform"/>
            <consortium name="The Broad Institute Genome Sequencing Center for Infectious Disease"/>
            <person name="Wu L."/>
            <person name="Ma J."/>
        </authorList>
    </citation>
    <scope>NUCLEOTIDE SEQUENCE [LARGE SCALE GENOMIC DNA]</scope>
    <source>
        <strain evidence="8">JCM 9091</strain>
    </source>
</reference>
<keyword evidence="8" id="KW-1185">Reference proteome</keyword>
<keyword evidence="2 4" id="KW-0560">Oxidoreductase</keyword>
<evidence type="ECO:0000313" key="7">
    <source>
        <dbReference type="EMBL" id="GAA3064128.1"/>
    </source>
</evidence>
<feature type="domain" description="D-isomer specific 2-hydroxyacid dehydrogenase catalytic" evidence="5">
    <location>
        <begin position="23"/>
        <end position="305"/>
    </location>
</feature>
<dbReference type="PANTHER" id="PTHR43761">
    <property type="entry name" value="D-ISOMER SPECIFIC 2-HYDROXYACID DEHYDROGENASE FAMILY PROTEIN (AFU_ORTHOLOGUE AFUA_1G13630)"/>
    <property type="match status" value="1"/>
</dbReference>
<gene>
    <name evidence="7" type="ORF">GCM10010448_54240</name>
</gene>
<evidence type="ECO:0000256" key="4">
    <source>
        <dbReference type="RuleBase" id="RU003719"/>
    </source>
</evidence>
<name>A0ABP6LYL9_9ACTN</name>
<protein>
    <submittedName>
        <fullName evidence="7">C-terminal binding protein</fullName>
    </submittedName>
</protein>
<dbReference type="RefSeq" id="WP_234512751.1">
    <property type="nucleotide sequence ID" value="NZ_BAAAUF010000053.1"/>
</dbReference>
<feature type="domain" description="D-isomer specific 2-hydroxyacid dehydrogenase NAD-binding" evidence="6">
    <location>
        <begin position="108"/>
        <end position="273"/>
    </location>
</feature>
<organism evidence="7 8">
    <name type="scientific">Streptomyces glomeratus</name>
    <dbReference type="NCBI Taxonomy" id="284452"/>
    <lineage>
        <taxon>Bacteria</taxon>
        <taxon>Bacillati</taxon>
        <taxon>Actinomycetota</taxon>
        <taxon>Actinomycetes</taxon>
        <taxon>Kitasatosporales</taxon>
        <taxon>Streptomycetaceae</taxon>
        <taxon>Streptomyces</taxon>
    </lineage>
</organism>
<dbReference type="InterPro" id="IPR006140">
    <property type="entry name" value="D-isomer_DH_NAD-bd"/>
</dbReference>
<dbReference type="InterPro" id="IPR050418">
    <property type="entry name" value="D-iso_2-hydroxyacid_DH_PdxB"/>
</dbReference>
<comment type="similarity">
    <text evidence="1 4">Belongs to the D-isomer specific 2-hydroxyacid dehydrogenase family.</text>
</comment>
<dbReference type="Proteomes" id="UP001501532">
    <property type="component" value="Unassembled WGS sequence"/>
</dbReference>
<evidence type="ECO:0000256" key="3">
    <source>
        <dbReference type="ARBA" id="ARBA00023027"/>
    </source>
</evidence>
<keyword evidence="3" id="KW-0520">NAD</keyword>
<evidence type="ECO:0000313" key="8">
    <source>
        <dbReference type="Proteomes" id="UP001501532"/>
    </source>
</evidence>
<dbReference type="Pfam" id="PF00389">
    <property type="entry name" value="2-Hacid_dh"/>
    <property type="match status" value="1"/>
</dbReference>
<dbReference type="InterPro" id="IPR029753">
    <property type="entry name" value="D-isomer_DH_CS"/>
</dbReference>
<sequence length="312" mass="33808">MRIVYLDEPTYLPEWWRARFARLGDFEVFNDRPDPETALHRLRGADLAVVEWTRLTAGLLSGITRLRYLTLVTTSFDTVDLDAAARAGLTVAYCPTYSRQAVAEHVFASLLALIRRLPAADRAVRAGASHLYGPFLGLELHGRTLGLLGTGRIATAVARIAAGFGMEVIGANRTGRAAPGITVLPLQEVLRRSDVLSLHVPLDGTTRGLVTAERLETLKPSAVLVNTSRGALLDQAALTRMLTTGRLAGAALDDITTQGAELLRTLDNVILTPGTAWYTDTARSANLQEVYDNLVSYLAGRPRNVLTGPGRR</sequence>
<comment type="caution">
    <text evidence="7">The sequence shown here is derived from an EMBL/GenBank/DDBJ whole genome shotgun (WGS) entry which is preliminary data.</text>
</comment>
<dbReference type="Gene3D" id="3.40.50.720">
    <property type="entry name" value="NAD(P)-binding Rossmann-like Domain"/>
    <property type="match status" value="2"/>
</dbReference>
<proteinExistence type="inferred from homology"/>
<evidence type="ECO:0000256" key="1">
    <source>
        <dbReference type="ARBA" id="ARBA00005854"/>
    </source>
</evidence>
<dbReference type="InterPro" id="IPR036291">
    <property type="entry name" value="NAD(P)-bd_dom_sf"/>
</dbReference>
<evidence type="ECO:0000259" key="5">
    <source>
        <dbReference type="Pfam" id="PF00389"/>
    </source>
</evidence>
<dbReference type="Pfam" id="PF02826">
    <property type="entry name" value="2-Hacid_dh_C"/>
    <property type="match status" value="1"/>
</dbReference>
<evidence type="ECO:0000259" key="6">
    <source>
        <dbReference type="Pfam" id="PF02826"/>
    </source>
</evidence>
<dbReference type="PANTHER" id="PTHR43761:SF1">
    <property type="entry name" value="D-ISOMER SPECIFIC 2-HYDROXYACID DEHYDROGENASE CATALYTIC DOMAIN-CONTAINING PROTEIN-RELATED"/>
    <property type="match status" value="1"/>
</dbReference>
<dbReference type="PROSITE" id="PS00671">
    <property type="entry name" value="D_2_HYDROXYACID_DH_3"/>
    <property type="match status" value="1"/>
</dbReference>
<accession>A0ABP6LYL9</accession>